<comment type="caution">
    <text evidence="3">The sequence shown here is derived from an EMBL/GenBank/DDBJ whole genome shotgun (WGS) entry which is preliminary data.</text>
</comment>
<dbReference type="SUPFAM" id="SSF69754">
    <property type="entry name" value="Ribosome binding protein Y (YfiA homologue)"/>
    <property type="match status" value="1"/>
</dbReference>
<evidence type="ECO:0000256" key="1">
    <source>
        <dbReference type="SAM" id="MobiDB-lite"/>
    </source>
</evidence>
<name>A0A942E321_9HYPH</name>
<feature type="region of interest" description="Disordered" evidence="1">
    <location>
        <begin position="164"/>
        <end position="183"/>
    </location>
</feature>
<accession>A0A942E321</accession>
<evidence type="ECO:0000313" key="4">
    <source>
        <dbReference type="Proteomes" id="UP000680348"/>
    </source>
</evidence>
<protein>
    <submittedName>
        <fullName evidence="3">HPF/RaiA family ribosome-associated protein</fullName>
    </submittedName>
</protein>
<dbReference type="AlphaFoldDB" id="A0A942E321"/>
<dbReference type="InterPro" id="IPR012340">
    <property type="entry name" value="NA-bd_OB-fold"/>
</dbReference>
<dbReference type="InterPro" id="IPR036567">
    <property type="entry name" value="RHF-like"/>
</dbReference>
<organism evidence="3 4">
    <name type="scientific">Pseudaminobacter soli</name>
    <name type="common">ex Zhang et al. 2022</name>
    <dbReference type="NCBI Taxonomy" id="2831468"/>
    <lineage>
        <taxon>Bacteria</taxon>
        <taxon>Pseudomonadati</taxon>
        <taxon>Pseudomonadota</taxon>
        <taxon>Alphaproteobacteria</taxon>
        <taxon>Hyphomicrobiales</taxon>
        <taxon>Phyllobacteriaceae</taxon>
        <taxon>Pseudaminobacter</taxon>
    </lineage>
</organism>
<dbReference type="CDD" id="cd00552">
    <property type="entry name" value="RaiA"/>
    <property type="match status" value="1"/>
</dbReference>
<dbReference type="RefSeq" id="WP_188255776.1">
    <property type="nucleotide sequence ID" value="NZ_JABVCF010000008.1"/>
</dbReference>
<dbReference type="Proteomes" id="UP000680348">
    <property type="component" value="Unassembled WGS sequence"/>
</dbReference>
<dbReference type="SUPFAM" id="SSF50249">
    <property type="entry name" value="Nucleic acid-binding proteins"/>
    <property type="match status" value="1"/>
</dbReference>
<keyword evidence="4" id="KW-1185">Reference proteome</keyword>
<feature type="compositionally biased region" description="Basic and acidic residues" evidence="1">
    <location>
        <begin position="164"/>
        <end position="175"/>
    </location>
</feature>
<dbReference type="Pfam" id="PF02482">
    <property type="entry name" value="Ribosomal_S30AE"/>
    <property type="match status" value="1"/>
</dbReference>
<reference evidence="3" key="1">
    <citation type="submission" date="2021-04" db="EMBL/GenBank/DDBJ databases">
        <title>Pseudaminobacter soli sp. nov., isolated from paddy soil contaminated by heavy metals.</title>
        <authorList>
            <person name="Zhang K."/>
        </authorList>
    </citation>
    <scope>NUCLEOTIDE SEQUENCE</scope>
    <source>
        <strain evidence="3">19-2017</strain>
    </source>
</reference>
<dbReference type="GO" id="GO:0003676">
    <property type="term" value="F:nucleic acid binding"/>
    <property type="evidence" value="ECO:0007669"/>
    <property type="project" value="InterPro"/>
</dbReference>
<dbReference type="Gene3D" id="2.40.50.140">
    <property type="entry name" value="Nucleic acid-binding proteins"/>
    <property type="match status" value="1"/>
</dbReference>
<proteinExistence type="predicted"/>
<evidence type="ECO:0000313" key="3">
    <source>
        <dbReference type="EMBL" id="MBS3650228.1"/>
    </source>
</evidence>
<dbReference type="InterPro" id="IPR003489">
    <property type="entry name" value="RHF/RaiA"/>
</dbReference>
<dbReference type="Pfam" id="PF00313">
    <property type="entry name" value="CSD"/>
    <property type="match status" value="1"/>
</dbReference>
<dbReference type="InterPro" id="IPR002059">
    <property type="entry name" value="CSP_DNA-bd"/>
</dbReference>
<sequence length="183" mass="20961">MQIEPQIRFRGMEPSPSVEEVVRERIERLTRFHDRITSCSVVIEAPHRHGRKGRLYQVLVDVTVPGKEIVTGKGEDRNRAHEDVYVTIRDSFDAAQRQLEDLVRKKSGHRVKPHPQVLRGRITRLMPTEGYGFIQAQDGREFFFRRESMATDTGWAGLAEGSEVRFSEHEGDKGPHASSVEPM</sequence>
<dbReference type="EMBL" id="JAGWCR010000008">
    <property type="protein sequence ID" value="MBS3650228.1"/>
    <property type="molecule type" value="Genomic_DNA"/>
</dbReference>
<dbReference type="PROSITE" id="PS51857">
    <property type="entry name" value="CSD_2"/>
    <property type="match status" value="1"/>
</dbReference>
<gene>
    <name evidence="3" type="ORF">KEU06_16565</name>
</gene>
<evidence type="ECO:0000259" key="2">
    <source>
        <dbReference type="PROSITE" id="PS51857"/>
    </source>
</evidence>
<dbReference type="Gene3D" id="3.30.160.100">
    <property type="entry name" value="Ribosome hibernation promotion factor-like"/>
    <property type="match status" value="1"/>
</dbReference>
<feature type="domain" description="CSD" evidence="2">
    <location>
        <begin position="117"/>
        <end position="182"/>
    </location>
</feature>